<feature type="transmembrane region" description="Helical" evidence="1">
    <location>
        <begin position="49"/>
        <end position="70"/>
    </location>
</feature>
<gene>
    <name evidence="2" type="ORF">MOO44_03870</name>
</gene>
<dbReference type="AlphaFoldDB" id="A0A976RT98"/>
<evidence type="ECO:0000313" key="3">
    <source>
        <dbReference type="Proteomes" id="UP000831181"/>
    </source>
</evidence>
<evidence type="ECO:0000313" key="2">
    <source>
        <dbReference type="EMBL" id="UQS87304.1"/>
    </source>
</evidence>
<organism evidence="2 3">
    <name type="scientific">Nicoliella spurrieriana</name>
    <dbReference type="NCBI Taxonomy" id="2925830"/>
    <lineage>
        <taxon>Bacteria</taxon>
        <taxon>Bacillati</taxon>
        <taxon>Bacillota</taxon>
        <taxon>Bacilli</taxon>
        <taxon>Lactobacillales</taxon>
        <taxon>Lactobacillaceae</taxon>
        <taxon>Nicoliella</taxon>
    </lineage>
</organism>
<keyword evidence="3" id="KW-1185">Reference proteome</keyword>
<reference evidence="2" key="1">
    <citation type="journal article" date="2022" name="Int. J. Syst. Evol. Microbiol.">
        <title>Apilactobacillus apisilvae sp. nov., Nicolia spurrieriana gen. nov. sp. nov., Bombilactobacillus folatiphilus sp. nov. and Bombilactobacillus thymidiniphilus sp. nov., four new lactic acid bacterial isolates from stingless bees Tetragonula carbonaria and Austroplebeia australis.</title>
        <authorList>
            <person name="Oliphant S.A."/>
            <person name="Watson-Haigh N.S."/>
            <person name="Sumby K.M."/>
            <person name="Gardner J."/>
            <person name="Groom S."/>
            <person name="Jiranek V."/>
        </authorList>
    </citation>
    <scope>NUCLEOTIDE SEQUENCE</scope>
    <source>
        <strain evidence="2">SGEP1_A5</strain>
    </source>
</reference>
<dbReference type="KEGG" id="lbe:MOO44_03870"/>
<keyword evidence="1" id="KW-0472">Membrane</keyword>
<proteinExistence type="predicted"/>
<feature type="transmembrane region" description="Helical" evidence="1">
    <location>
        <begin position="7"/>
        <end position="29"/>
    </location>
</feature>
<protein>
    <submittedName>
        <fullName evidence="2">Uncharacterized protein</fullName>
    </submittedName>
</protein>
<keyword evidence="1" id="KW-0812">Transmembrane</keyword>
<accession>A0A976RT98</accession>
<name>A0A976RT98_9LACO</name>
<dbReference type="RefSeq" id="WP_260117109.1">
    <property type="nucleotide sequence ID" value="NZ_CP093361.1"/>
</dbReference>
<dbReference type="Proteomes" id="UP000831181">
    <property type="component" value="Chromosome"/>
</dbReference>
<keyword evidence="1" id="KW-1133">Transmembrane helix</keyword>
<sequence length="72" mass="8242">MHQVREYLMIVSYAILLIGIILDGLGWWLFKLRALRNKPAWDGIGGKLLKFGIVLTMIGFVMVGFSLYWLGQ</sequence>
<dbReference type="EMBL" id="CP093361">
    <property type="protein sequence ID" value="UQS87304.1"/>
    <property type="molecule type" value="Genomic_DNA"/>
</dbReference>
<evidence type="ECO:0000256" key="1">
    <source>
        <dbReference type="SAM" id="Phobius"/>
    </source>
</evidence>